<dbReference type="AlphaFoldDB" id="A0A9D2TCB2"/>
<feature type="domain" description="Aminotransferase class I/classII large" evidence="6">
    <location>
        <begin position="31"/>
        <end position="381"/>
    </location>
</feature>
<dbReference type="GO" id="GO:0030170">
    <property type="term" value="F:pyridoxal phosphate binding"/>
    <property type="evidence" value="ECO:0007669"/>
    <property type="project" value="InterPro"/>
</dbReference>
<dbReference type="SUPFAM" id="SSF53383">
    <property type="entry name" value="PLP-dependent transferases"/>
    <property type="match status" value="1"/>
</dbReference>
<comment type="similarity">
    <text evidence="5">Belongs to the class-II pyridoxal-phosphate-dependent aminotransferase family. MalY/PatB cystathionine beta-lyase subfamily.</text>
</comment>
<sequence>MKYNFDEVIDREKNRSAKYDEREKKFGTRDVIPMWIADMDFRTAQPIIDAAKKKAEEGIWGYTSRPASYYEAVCGWQKRRNGWDVDPKMISFAVGVVPAMSSMVNVFTKPEDKVLIQTPVYSEFYDVTESWGRQVVESPLKEKDGVWSINWEDFEKKAGEAKMFFLCNPHNPLGIVWSREDLTRMCEICIRHQVLIVSDEIHSDLIFHGKKHIPTATLSEEIAAYVITCTSGTKTFNLAGIQAAAIVFPNQELKGVYDRFWVNLDIHRNNAFSSVIMETAFNEGEEWLEQLLEYISGNFDFIREYCREHIPQIKPNLPDATYLVWLDCRELGMSNEELKNFMIHKAGLGLNEGWSFGRSLSGYMRLNAACPRSVIEKALKQLEAAVAAL</sequence>
<dbReference type="PANTHER" id="PTHR43525:SF1">
    <property type="entry name" value="PROTEIN MALY"/>
    <property type="match status" value="1"/>
</dbReference>
<evidence type="ECO:0000256" key="3">
    <source>
        <dbReference type="ARBA" id="ARBA00022898"/>
    </source>
</evidence>
<name>A0A9D2TCB2_9FIRM</name>
<evidence type="ECO:0000256" key="2">
    <source>
        <dbReference type="ARBA" id="ARBA00012224"/>
    </source>
</evidence>
<dbReference type="PANTHER" id="PTHR43525">
    <property type="entry name" value="PROTEIN MALY"/>
    <property type="match status" value="1"/>
</dbReference>
<accession>A0A9D2TCB2</accession>
<proteinExistence type="inferred from homology"/>
<keyword evidence="4 7" id="KW-0456">Lyase</keyword>
<dbReference type="InterPro" id="IPR015421">
    <property type="entry name" value="PyrdxlP-dep_Trfase_major"/>
</dbReference>
<evidence type="ECO:0000313" key="8">
    <source>
        <dbReference type="Proteomes" id="UP000823863"/>
    </source>
</evidence>
<dbReference type="InterPro" id="IPR015422">
    <property type="entry name" value="PyrdxlP-dep_Trfase_small"/>
</dbReference>
<evidence type="ECO:0000256" key="5">
    <source>
        <dbReference type="ARBA" id="ARBA00037974"/>
    </source>
</evidence>
<dbReference type="Gene3D" id="3.40.640.10">
    <property type="entry name" value="Type I PLP-dependent aspartate aminotransferase-like (Major domain)"/>
    <property type="match status" value="1"/>
</dbReference>
<dbReference type="CDD" id="cd00609">
    <property type="entry name" value="AAT_like"/>
    <property type="match status" value="1"/>
</dbReference>
<dbReference type="InterPro" id="IPR051798">
    <property type="entry name" value="Class-II_PLP-Dep_Aminotrans"/>
</dbReference>
<reference evidence="7" key="2">
    <citation type="submission" date="2021-04" db="EMBL/GenBank/DDBJ databases">
        <authorList>
            <person name="Gilroy R."/>
        </authorList>
    </citation>
    <scope>NUCLEOTIDE SEQUENCE</scope>
    <source>
        <strain evidence="7">CHK198-12963</strain>
    </source>
</reference>
<dbReference type="InterPro" id="IPR027619">
    <property type="entry name" value="C-S_lyase_PatB-like"/>
</dbReference>
<gene>
    <name evidence="7" type="ORF">H9931_00715</name>
</gene>
<evidence type="ECO:0000256" key="4">
    <source>
        <dbReference type="ARBA" id="ARBA00023239"/>
    </source>
</evidence>
<organism evidence="7 8">
    <name type="scientific">Candidatus Enterocloster excrementigallinarum</name>
    <dbReference type="NCBI Taxonomy" id="2838558"/>
    <lineage>
        <taxon>Bacteria</taxon>
        <taxon>Bacillati</taxon>
        <taxon>Bacillota</taxon>
        <taxon>Clostridia</taxon>
        <taxon>Lachnospirales</taxon>
        <taxon>Lachnospiraceae</taxon>
        <taxon>Enterocloster</taxon>
    </lineage>
</organism>
<comment type="caution">
    <text evidence="7">The sequence shown here is derived from an EMBL/GenBank/DDBJ whole genome shotgun (WGS) entry which is preliminary data.</text>
</comment>
<dbReference type="NCBIfam" id="TIGR04350">
    <property type="entry name" value="C_S_lyase_PatB"/>
    <property type="match status" value="1"/>
</dbReference>
<dbReference type="Pfam" id="PF00155">
    <property type="entry name" value="Aminotran_1_2"/>
    <property type="match status" value="1"/>
</dbReference>
<dbReference type="GO" id="GO:0047804">
    <property type="term" value="F:cysteine-S-conjugate beta-lyase activity"/>
    <property type="evidence" value="ECO:0007669"/>
    <property type="project" value="UniProtKB-EC"/>
</dbReference>
<dbReference type="EC" id="4.4.1.13" evidence="2"/>
<evidence type="ECO:0000259" key="6">
    <source>
        <dbReference type="Pfam" id="PF00155"/>
    </source>
</evidence>
<reference evidence="7" key="1">
    <citation type="journal article" date="2021" name="PeerJ">
        <title>Extensive microbial diversity within the chicken gut microbiome revealed by metagenomics and culture.</title>
        <authorList>
            <person name="Gilroy R."/>
            <person name="Ravi A."/>
            <person name="Getino M."/>
            <person name="Pursley I."/>
            <person name="Horton D.L."/>
            <person name="Alikhan N.F."/>
            <person name="Baker D."/>
            <person name="Gharbi K."/>
            <person name="Hall N."/>
            <person name="Watson M."/>
            <person name="Adriaenssens E.M."/>
            <person name="Foster-Nyarko E."/>
            <person name="Jarju S."/>
            <person name="Secka A."/>
            <person name="Antonio M."/>
            <person name="Oren A."/>
            <person name="Chaudhuri R.R."/>
            <person name="La Ragione R."/>
            <person name="Hildebrand F."/>
            <person name="Pallen M.J."/>
        </authorList>
    </citation>
    <scope>NUCLEOTIDE SEQUENCE</scope>
    <source>
        <strain evidence="7">CHK198-12963</strain>
    </source>
</reference>
<comment type="cofactor">
    <cofactor evidence="1">
        <name>pyridoxal 5'-phosphate</name>
        <dbReference type="ChEBI" id="CHEBI:597326"/>
    </cofactor>
</comment>
<evidence type="ECO:0000256" key="1">
    <source>
        <dbReference type="ARBA" id="ARBA00001933"/>
    </source>
</evidence>
<evidence type="ECO:0000313" key="7">
    <source>
        <dbReference type="EMBL" id="HJC65230.1"/>
    </source>
</evidence>
<dbReference type="InterPro" id="IPR015424">
    <property type="entry name" value="PyrdxlP-dep_Trfase"/>
</dbReference>
<dbReference type="InterPro" id="IPR004839">
    <property type="entry name" value="Aminotransferase_I/II_large"/>
</dbReference>
<protein>
    <recommendedName>
        <fullName evidence="2">cysteine-S-conjugate beta-lyase</fullName>
        <ecNumber evidence="2">4.4.1.13</ecNumber>
    </recommendedName>
</protein>
<keyword evidence="3" id="KW-0663">Pyridoxal phosphate</keyword>
<dbReference type="Proteomes" id="UP000823863">
    <property type="component" value="Unassembled WGS sequence"/>
</dbReference>
<dbReference type="Gene3D" id="3.90.1150.10">
    <property type="entry name" value="Aspartate Aminotransferase, domain 1"/>
    <property type="match status" value="1"/>
</dbReference>
<dbReference type="EMBL" id="DWWB01000003">
    <property type="protein sequence ID" value="HJC65230.1"/>
    <property type="molecule type" value="Genomic_DNA"/>
</dbReference>